<dbReference type="GO" id="GO:0000981">
    <property type="term" value="F:DNA-binding transcription factor activity, RNA polymerase II-specific"/>
    <property type="evidence" value="ECO:0007669"/>
    <property type="project" value="InterPro"/>
</dbReference>
<dbReference type="EMBL" id="QKWP01000138">
    <property type="protein sequence ID" value="RIB26359.1"/>
    <property type="molecule type" value="Genomic_DNA"/>
</dbReference>
<name>A0A397VZA8_9GLOM</name>
<protein>
    <submittedName>
        <fullName evidence="1">Uncharacterized protein</fullName>
    </submittedName>
</protein>
<evidence type="ECO:0000313" key="2">
    <source>
        <dbReference type="Proteomes" id="UP000266673"/>
    </source>
</evidence>
<dbReference type="Proteomes" id="UP000266673">
    <property type="component" value="Unassembled WGS sequence"/>
</dbReference>
<accession>A0A397VZA8</accession>
<dbReference type="InterPro" id="IPR001138">
    <property type="entry name" value="Zn2Cys6_DnaBD"/>
</dbReference>
<evidence type="ECO:0000313" key="1">
    <source>
        <dbReference type="EMBL" id="RIB26359.1"/>
    </source>
</evidence>
<organism evidence="1 2">
    <name type="scientific">Gigaspora rosea</name>
    <dbReference type="NCBI Taxonomy" id="44941"/>
    <lineage>
        <taxon>Eukaryota</taxon>
        <taxon>Fungi</taxon>
        <taxon>Fungi incertae sedis</taxon>
        <taxon>Mucoromycota</taxon>
        <taxon>Glomeromycotina</taxon>
        <taxon>Glomeromycetes</taxon>
        <taxon>Diversisporales</taxon>
        <taxon>Gigasporaceae</taxon>
        <taxon>Gigaspora</taxon>
    </lineage>
</organism>
<keyword evidence="2" id="KW-1185">Reference proteome</keyword>
<dbReference type="CDD" id="cd00067">
    <property type="entry name" value="GAL4"/>
    <property type="match status" value="1"/>
</dbReference>
<reference evidence="1 2" key="1">
    <citation type="submission" date="2018-06" db="EMBL/GenBank/DDBJ databases">
        <title>Comparative genomics reveals the genomic features of Rhizophagus irregularis, R. cerebriforme, R. diaphanum and Gigaspora rosea, and their symbiotic lifestyle signature.</title>
        <authorList>
            <person name="Morin E."/>
            <person name="San Clemente H."/>
            <person name="Chen E.C.H."/>
            <person name="De La Providencia I."/>
            <person name="Hainaut M."/>
            <person name="Kuo A."/>
            <person name="Kohler A."/>
            <person name="Murat C."/>
            <person name="Tang N."/>
            <person name="Roy S."/>
            <person name="Loubradou J."/>
            <person name="Henrissat B."/>
            <person name="Grigoriev I.V."/>
            <person name="Corradi N."/>
            <person name="Roux C."/>
            <person name="Martin F.M."/>
        </authorList>
    </citation>
    <scope>NUCLEOTIDE SEQUENCE [LARGE SCALE GENOMIC DNA]</scope>
    <source>
        <strain evidence="1 2">DAOM 194757</strain>
    </source>
</reference>
<comment type="caution">
    <text evidence="1">The sequence shown here is derived from an EMBL/GenBank/DDBJ whole genome shotgun (WGS) entry which is preliminary data.</text>
</comment>
<sequence>MKNKNSPRNNKRNTKSCDNCRDEHICFNYSKQENTCDRCKWKGISCQNTKFYKPQGPQPKKKDHINYILTTKISEILIKSKNLYTKKRLLKKLETLYEAIQIEIKRTAENHSRKTNEALTIYNCENNRHFLFYLEHKKRLLRYINILKEEPPVEEYEKQYIQNEYRSEITIIIQRQVSTANLFEFRPYNYKYNYEIPTAEQLLTITKDYIDLQDSNQENNVIEQILSKEELNIKLQRLLDQIKIQIQTLQGQLILEEAYKNNEYTFLFKRATVVYKTINRKQGESKSDKELKLVVKLATLLALFKLLASTYDEDYISSELIKESIFRYLNTLQPADPLRKDSEDCIKNLLGRSGNKYNQNYKSEIVKELSTLETPRLKEYYKTALISISVNQGIFEERIKEILVQNIEGEIVDKITETLLYINNTKLGAILLTLEGAKSIAREFYPHVFEYDKQRPNKIPAHILTRTQTLFPELTGRALVKEQEKQRNIYNNFLDNTQAQIEGIKKRLLAESPEFCKIFEDNPKTRETEFYYGDYNNQFTILLFRFHYLILHHLEAIDNILYSKGARNKIERLEQATDKIIDRILSKDEPSKKQDPIHSR</sequence>
<dbReference type="GO" id="GO:0008270">
    <property type="term" value="F:zinc ion binding"/>
    <property type="evidence" value="ECO:0007669"/>
    <property type="project" value="InterPro"/>
</dbReference>
<gene>
    <name evidence="1" type="ORF">C2G38_2163570</name>
</gene>
<dbReference type="AlphaFoldDB" id="A0A397VZA8"/>
<dbReference type="OrthoDB" id="2489756at2759"/>
<proteinExistence type="predicted"/>